<reference evidence="1" key="1">
    <citation type="submission" date="2023-08" db="EMBL/GenBank/DDBJ databases">
        <title>A de novo genome assembly of Solanum verrucosum Schlechtendal, a Mexican diploid species geographically isolated from the other diploid A-genome species in potato relatives.</title>
        <authorList>
            <person name="Hosaka K."/>
        </authorList>
    </citation>
    <scope>NUCLEOTIDE SEQUENCE</scope>
    <source>
        <tissue evidence="1">Young leaves</tissue>
    </source>
</reference>
<accession>A0AAF0ZG34</accession>
<dbReference type="EMBL" id="CP133618">
    <property type="protein sequence ID" value="WMV37998.1"/>
    <property type="molecule type" value="Genomic_DNA"/>
</dbReference>
<proteinExistence type="predicted"/>
<organism evidence="1 2">
    <name type="scientific">Solanum verrucosum</name>
    <dbReference type="NCBI Taxonomy" id="315347"/>
    <lineage>
        <taxon>Eukaryota</taxon>
        <taxon>Viridiplantae</taxon>
        <taxon>Streptophyta</taxon>
        <taxon>Embryophyta</taxon>
        <taxon>Tracheophyta</taxon>
        <taxon>Spermatophyta</taxon>
        <taxon>Magnoliopsida</taxon>
        <taxon>eudicotyledons</taxon>
        <taxon>Gunneridae</taxon>
        <taxon>Pentapetalae</taxon>
        <taxon>asterids</taxon>
        <taxon>lamiids</taxon>
        <taxon>Solanales</taxon>
        <taxon>Solanaceae</taxon>
        <taxon>Solanoideae</taxon>
        <taxon>Solaneae</taxon>
        <taxon>Solanum</taxon>
    </lineage>
</organism>
<evidence type="ECO:0000313" key="1">
    <source>
        <dbReference type="EMBL" id="WMV37998.1"/>
    </source>
</evidence>
<dbReference type="AlphaFoldDB" id="A0AAF0ZG34"/>
<gene>
    <name evidence="1" type="ORF">MTR67_031383</name>
</gene>
<feature type="non-terminal residue" evidence="1">
    <location>
        <position position="1"/>
    </location>
</feature>
<protein>
    <submittedName>
        <fullName evidence="1">Uncharacterized protein</fullName>
    </submittedName>
</protein>
<name>A0AAF0ZG34_SOLVR</name>
<sequence>KKKKASEQVQTSEVQVFNIVILFCIFSSLQELNKCIFSSLVSTTQQVQDTTHKSVTTHNFCHKSQLTTFVSIFSSLYKQVTSHNSQAFYFHNSQKRRNGKQFDQCCCSLQAFVAKEQTNFNKHLTCNLQYH</sequence>
<evidence type="ECO:0000313" key="2">
    <source>
        <dbReference type="Proteomes" id="UP001234989"/>
    </source>
</evidence>
<dbReference type="Proteomes" id="UP001234989">
    <property type="component" value="Chromosome 7"/>
</dbReference>
<keyword evidence="2" id="KW-1185">Reference proteome</keyword>